<feature type="compositionally biased region" description="Low complexity" evidence="1">
    <location>
        <begin position="106"/>
        <end position="118"/>
    </location>
</feature>
<accession>A0A7S1V7L4</accession>
<feature type="compositionally biased region" description="Polar residues" evidence="1">
    <location>
        <begin position="149"/>
        <end position="179"/>
    </location>
</feature>
<dbReference type="AlphaFoldDB" id="A0A7S1V7L4"/>
<feature type="compositionally biased region" description="Polar residues" evidence="1">
    <location>
        <begin position="19"/>
        <end position="30"/>
    </location>
</feature>
<feature type="compositionally biased region" description="Polar residues" evidence="1">
    <location>
        <begin position="195"/>
        <end position="208"/>
    </location>
</feature>
<sequence length="230" mass="24874">MMMKMMNPPNDKDAAAHPRTSSFTRNSRSLPSLMAAAPTSRRRSSHTSPPHQHLGSVYEQPAALSSSVSYSSFHQQKRSRDAGFESQSSQRNQTWSMPSAPPPPAAGQSPTRPQQFPAPQQPPVVDYQDSGGKRSRPNTYRAPREVKASVTSVMGSLAGGSTTQSNTSVRIRRNLSGSRLDQFLSGGSSTLSTSQTAPSSGADQSMQMDTDDSNSKIIPMAQQRERAMSF</sequence>
<name>A0A7S1V7L4_9STRA</name>
<protein>
    <submittedName>
        <fullName evidence="2">Uncharacterized protein</fullName>
    </submittedName>
</protein>
<feature type="region of interest" description="Disordered" evidence="1">
    <location>
        <begin position="1"/>
        <end position="230"/>
    </location>
</feature>
<feature type="compositionally biased region" description="Polar residues" evidence="1">
    <location>
        <begin position="85"/>
        <end position="95"/>
    </location>
</feature>
<feature type="compositionally biased region" description="Low complexity" evidence="1">
    <location>
        <begin position="184"/>
        <end position="194"/>
    </location>
</feature>
<gene>
    <name evidence="2" type="ORF">GOCE00092_LOCUS16696</name>
</gene>
<evidence type="ECO:0000313" key="2">
    <source>
        <dbReference type="EMBL" id="CAD9290569.1"/>
    </source>
</evidence>
<dbReference type="EMBL" id="HBGK01031952">
    <property type="protein sequence ID" value="CAD9290569.1"/>
    <property type="molecule type" value="Transcribed_RNA"/>
</dbReference>
<proteinExistence type="predicted"/>
<reference evidence="2" key="1">
    <citation type="submission" date="2021-01" db="EMBL/GenBank/DDBJ databases">
        <authorList>
            <person name="Corre E."/>
            <person name="Pelletier E."/>
            <person name="Niang G."/>
            <person name="Scheremetjew M."/>
            <person name="Finn R."/>
            <person name="Kale V."/>
            <person name="Holt S."/>
            <person name="Cochrane G."/>
            <person name="Meng A."/>
            <person name="Brown T."/>
            <person name="Cohen L."/>
        </authorList>
    </citation>
    <scope>NUCLEOTIDE SEQUENCE</scope>
    <source>
        <strain evidence="2">CCMP 410</strain>
    </source>
</reference>
<organism evidence="2">
    <name type="scientific">Grammatophora oceanica</name>
    <dbReference type="NCBI Taxonomy" id="210454"/>
    <lineage>
        <taxon>Eukaryota</taxon>
        <taxon>Sar</taxon>
        <taxon>Stramenopiles</taxon>
        <taxon>Ochrophyta</taxon>
        <taxon>Bacillariophyta</taxon>
        <taxon>Fragilariophyceae</taxon>
        <taxon>Fragilariophycidae</taxon>
        <taxon>Rhabdonematales</taxon>
        <taxon>Grammatophoraceae</taxon>
        <taxon>Grammatophora</taxon>
    </lineage>
</organism>
<evidence type="ECO:0000256" key="1">
    <source>
        <dbReference type="SAM" id="MobiDB-lite"/>
    </source>
</evidence>